<organism evidence="6 7">
    <name type="scientific">Periweissella beninensis</name>
    <dbReference type="NCBI Taxonomy" id="504936"/>
    <lineage>
        <taxon>Bacteria</taxon>
        <taxon>Bacillati</taxon>
        <taxon>Bacillota</taxon>
        <taxon>Bacilli</taxon>
        <taxon>Lactobacillales</taxon>
        <taxon>Lactobacillaceae</taxon>
        <taxon>Periweissella</taxon>
    </lineage>
</organism>
<keyword evidence="4" id="KW-0804">Transcription</keyword>
<dbReference type="SUPFAM" id="SSF46785">
    <property type="entry name" value="Winged helix' DNA-binding domain"/>
    <property type="match status" value="1"/>
</dbReference>
<accession>A0ABT0VHH4</accession>
<dbReference type="InterPro" id="IPR005119">
    <property type="entry name" value="LysR_subst-bd"/>
</dbReference>
<dbReference type="PANTHER" id="PTHR30419">
    <property type="entry name" value="HTH-TYPE TRANSCRIPTIONAL REGULATOR YBHD"/>
    <property type="match status" value="1"/>
</dbReference>
<protein>
    <submittedName>
        <fullName evidence="6">LysR family transcriptional regulator</fullName>
    </submittedName>
</protein>
<evidence type="ECO:0000313" key="6">
    <source>
        <dbReference type="EMBL" id="MCM2437286.1"/>
    </source>
</evidence>
<evidence type="ECO:0000256" key="1">
    <source>
        <dbReference type="ARBA" id="ARBA00009437"/>
    </source>
</evidence>
<dbReference type="SUPFAM" id="SSF53850">
    <property type="entry name" value="Periplasmic binding protein-like II"/>
    <property type="match status" value="1"/>
</dbReference>
<dbReference type="InterPro" id="IPR036390">
    <property type="entry name" value="WH_DNA-bd_sf"/>
</dbReference>
<keyword evidence="2" id="KW-0805">Transcription regulation</keyword>
<keyword evidence="3" id="KW-0238">DNA-binding</keyword>
<reference evidence="6" key="1">
    <citation type="submission" date="2021-04" db="EMBL/GenBank/DDBJ databases">
        <title>Taxonomic assessment of Weissella genus.</title>
        <authorList>
            <person name="Fanelli F."/>
            <person name="Chieffi D."/>
            <person name="Dell'Aquila A."/>
            <person name="Gyu-Sung C."/>
            <person name="Franz C.M.A.P."/>
            <person name="Fusco V."/>
        </authorList>
    </citation>
    <scope>NUCLEOTIDE SEQUENCE</scope>
    <source>
        <strain evidence="6">LMG 25373</strain>
    </source>
</reference>
<dbReference type="RefSeq" id="WP_205142853.1">
    <property type="nucleotide sequence ID" value="NZ_JAFBDN010000001.1"/>
</dbReference>
<dbReference type="Proteomes" id="UP001057481">
    <property type="component" value="Unassembled WGS sequence"/>
</dbReference>
<dbReference type="InterPro" id="IPR000847">
    <property type="entry name" value="LysR_HTH_N"/>
</dbReference>
<gene>
    <name evidence="6" type="ORF">KAK10_05105</name>
</gene>
<comment type="similarity">
    <text evidence="1">Belongs to the LysR transcriptional regulatory family.</text>
</comment>
<keyword evidence="7" id="KW-1185">Reference proteome</keyword>
<sequence length="296" mass="33491">MKTKDLDYFCALVENRNYTMVAQQFLVSQPAITQAIQRLEREFDAKLVVQDRVHQQTKITRLGLLLYKNAKLIMHQINVTHREIDNAKQVKIKFGLPPILGRICFPKVAGELLQKGLLQQLDIIENGSNQLTKDVENGDVDIALLASTLPIQNDKLDAIQLDTRPFSIVVSPASALANLKQVSFQELAEQKFISLTEKYIHHRAFMNYCSYADVKPAIIYRTPDISWIKGLIAANLGVAFLVKDVINEHDGLICLEITDHILDAFNISLVMRTGYIPSDLEMEVINCLLKLKVVHK</sequence>
<name>A0ABT0VHH4_9LACO</name>
<dbReference type="Gene3D" id="1.10.10.10">
    <property type="entry name" value="Winged helix-like DNA-binding domain superfamily/Winged helix DNA-binding domain"/>
    <property type="match status" value="1"/>
</dbReference>
<dbReference type="Gene3D" id="3.40.190.290">
    <property type="match status" value="1"/>
</dbReference>
<evidence type="ECO:0000313" key="7">
    <source>
        <dbReference type="Proteomes" id="UP001057481"/>
    </source>
</evidence>
<evidence type="ECO:0000256" key="3">
    <source>
        <dbReference type="ARBA" id="ARBA00023125"/>
    </source>
</evidence>
<dbReference type="Pfam" id="PF03466">
    <property type="entry name" value="LysR_substrate"/>
    <property type="match status" value="1"/>
</dbReference>
<evidence type="ECO:0000259" key="5">
    <source>
        <dbReference type="PROSITE" id="PS50931"/>
    </source>
</evidence>
<proteinExistence type="inferred from homology"/>
<comment type="caution">
    <text evidence="6">The sequence shown here is derived from an EMBL/GenBank/DDBJ whole genome shotgun (WGS) entry which is preliminary data.</text>
</comment>
<dbReference type="InterPro" id="IPR036388">
    <property type="entry name" value="WH-like_DNA-bd_sf"/>
</dbReference>
<dbReference type="InterPro" id="IPR050950">
    <property type="entry name" value="HTH-type_LysR_regulators"/>
</dbReference>
<evidence type="ECO:0000256" key="2">
    <source>
        <dbReference type="ARBA" id="ARBA00023015"/>
    </source>
</evidence>
<evidence type="ECO:0000256" key="4">
    <source>
        <dbReference type="ARBA" id="ARBA00023163"/>
    </source>
</evidence>
<dbReference type="PROSITE" id="PS50931">
    <property type="entry name" value="HTH_LYSR"/>
    <property type="match status" value="1"/>
</dbReference>
<dbReference type="EMBL" id="JAGMVS010000062">
    <property type="protein sequence ID" value="MCM2437286.1"/>
    <property type="molecule type" value="Genomic_DNA"/>
</dbReference>
<dbReference type="PANTHER" id="PTHR30419:SF8">
    <property type="entry name" value="NITROGEN ASSIMILATION TRANSCRIPTIONAL ACTIVATOR-RELATED"/>
    <property type="match status" value="1"/>
</dbReference>
<feature type="domain" description="HTH lysR-type" evidence="5">
    <location>
        <begin position="1"/>
        <end position="60"/>
    </location>
</feature>
<dbReference type="Pfam" id="PF00126">
    <property type="entry name" value="HTH_1"/>
    <property type="match status" value="1"/>
</dbReference>